<dbReference type="GO" id="GO:0005886">
    <property type="term" value="C:plasma membrane"/>
    <property type="evidence" value="ECO:0007669"/>
    <property type="project" value="TreeGrafter"/>
</dbReference>
<feature type="compositionally biased region" description="Polar residues" evidence="1">
    <location>
        <begin position="293"/>
        <end position="311"/>
    </location>
</feature>
<dbReference type="SMART" id="SM00273">
    <property type="entry name" value="ENTH"/>
    <property type="match status" value="1"/>
</dbReference>
<dbReference type="PANTHER" id="PTHR12276">
    <property type="entry name" value="EPSIN/ENT-RELATED"/>
    <property type="match status" value="1"/>
</dbReference>
<dbReference type="Proteomes" id="UP000240830">
    <property type="component" value="Unassembled WGS sequence"/>
</dbReference>
<evidence type="ECO:0000313" key="3">
    <source>
        <dbReference type="EMBL" id="PJF16984.1"/>
    </source>
</evidence>
<proteinExistence type="predicted"/>
<dbReference type="Pfam" id="PF01417">
    <property type="entry name" value="ENTH"/>
    <property type="match status" value="1"/>
</dbReference>
<dbReference type="GO" id="GO:0005768">
    <property type="term" value="C:endosome"/>
    <property type="evidence" value="ECO:0007669"/>
    <property type="project" value="TreeGrafter"/>
</dbReference>
<feature type="compositionally biased region" description="Acidic residues" evidence="1">
    <location>
        <begin position="256"/>
        <end position="265"/>
    </location>
</feature>
<feature type="compositionally biased region" description="Basic and acidic residues" evidence="1">
    <location>
        <begin position="166"/>
        <end position="184"/>
    </location>
</feature>
<dbReference type="InterPro" id="IPR013809">
    <property type="entry name" value="ENTH"/>
</dbReference>
<dbReference type="InterPro" id="IPR008942">
    <property type="entry name" value="ENTH_VHS"/>
</dbReference>
<dbReference type="STRING" id="1246581.A0A2H9TGU6"/>
<evidence type="ECO:0000259" key="2">
    <source>
        <dbReference type="PROSITE" id="PS50942"/>
    </source>
</evidence>
<sequence>MASWRSLLDLANLKDRVYSPQFCLNIIHRKSMVGDYSQAQLKVRDMTNNDPWGCTPQEMHTLCHELNNAEARHDILQAINERWTDENSTWRNLYKTLVLFEYLVLHGPDTFANGMAKDFGQDGRTLKMLTQYEYTDSKGKNQGINVKTRAEKLTSLLKDPEALRTARREAGENRKIMLSRKNDSDLSNYQKPSFRLMKNSTPSMEPLSPEDEPSDRPIPNVAVSAPRACKMPSINLIGMEDAVIGPNANDKFNEPDGLDEFDDFQSAEPSPTNENSPDADEFDDFQQADNPTKYGSTKQAGNCSKTNNSTKDSASASASASASDSLEGYLKMHANLVDLHDDN</sequence>
<dbReference type="GO" id="GO:0030276">
    <property type="term" value="F:clathrin binding"/>
    <property type="evidence" value="ECO:0007669"/>
    <property type="project" value="TreeGrafter"/>
</dbReference>
<evidence type="ECO:0000313" key="4">
    <source>
        <dbReference type="Proteomes" id="UP000240830"/>
    </source>
</evidence>
<protein>
    <recommendedName>
        <fullName evidence="2">ENTH domain-containing protein</fullName>
    </recommendedName>
</protein>
<organism evidence="3 4">
    <name type="scientific">Paramicrosporidium saccamoebae</name>
    <dbReference type="NCBI Taxonomy" id="1246581"/>
    <lineage>
        <taxon>Eukaryota</taxon>
        <taxon>Fungi</taxon>
        <taxon>Fungi incertae sedis</taxon>
        <taxon>Cryptomycota</taxon>
        <taxon>Cryptomycota incertae sedis</taxon>
        <taxon>Paramicrosporidium</taxon>
    </lineage>
</organism>
<gene>
    <name evidence="3" type="ORF">PSACC_03213</name>
</gene>
<dbReference type="PROSITE" id="PS50942">
    <property type="entry name" value="ENTH"/>
    <property type="match status" value="1"/>
</dbReference>
<dbReference type="GO" id="GO:0006897">
    <property type="term" value="P:endocytosis"/>
    <property type="evidence" value="ECO:0007669"/>
    <property type="project" value="TreeGrafter"/>
</dbReference>
<dbReference type="OrthoDB" id="4033880at2759"/>
<dbReference type="PANTHER" id="PTHR12276:SF45">
    <property type="entry name" value="CLATHRIN INTERACTOR 1"/>
    <property type="match status" value="1"/>
</dbReference>
<dbReference type="SUPFAM" id="SSF48464">
    <property type="entry name" value="ENTH/VHS domain"/>
    <property type="match status" value="1"/>
</dbReference>
<feature type="compositionally biased region" description="Polar residues" evidence="1">
    <location>
        <begin position="267"/>
        <end position="276"/>
    </location>
</feature>
<feature type="region of interest" description="Disordered" evidence="1">
    <location>
        <begin position="166"/>
        <end position="223"/>
    </location>
</feature>
<feature type="compositionally biased region" description="Low complexity" evidence="1">
    <location>
        <begin position="312"/>
        <end position="324"/>
    </location>
</feature>
<keyword evidence="4" id="KW-1185">Reference proteome</keyword>
<dbReference type="AlphaFoldDB" id="A0A2H9TGU6"/>
<dbReference type="Gene3D" id="1.25.40.90">
    <property type="match status" value="1"/>
</dbReference>
<dbReference type="EMBL" id="MTSL01000199">
    <property type="protein sequence ID" value="PJF16984.1"/>
    <property type="molecule type" value="Genomic_DNA"/>
</dbReference>
<evidence type="ECO:0000256" key="1">
    <source>
        <dbReference type="SAM" id="MobiDB-lite"/>
    </source>
</evidence>
<feature type="domain" description="ENTH" evidence="2">
    <location>
        <begin position="31"/>
        <end position="167"/>
    </location>
</feature>
<accession>A0A2H9TGU6</accession>
<feature type="region of interest" description="Disordered" evidence="1">
    <location>
        <begin position="247"/>
        <end position="324"/>
    </location>
</feature>
<feature type="compositionally biased region" description="Acidic residues" evidence="1">
    <location>
        <begin position="277"/>
        <end position="286"/>
    </location>
</feature>
<name>A0A2H9TGU6_9FUNG</name>
<dbReference type="CDD" id="cd03571">
    <property type="entry name" value="ENTH"/>
    <property type="match status" value="1"/>
</dbReference>
<dbReference type="GO" id="GO:0030125">
    <property type="term" value="C:clathrin vesicle coat"/>
    <property type="evidence" value="ECO:0007669"/>
    <property type="project" value="TreeGrafter"/>
</dbReference>
<dbReference type="GO" id="GO:0005543">
    <property type="term" value="F:phospholipid binding"/>
    <property type="evidence" value="ECO:0007669"/>
    <property type="project" value="TreeGrafter"/>
</dbReference>
<comment type="caution">
    <text evidence="3">The sequence shown here is derived from an EMBL/GenBank/DDBJ whole genome shotgun (WGS) entry which is preliminary data.</text>
</comment>
<reference evidence="3 4" key="1">
    <citation type="submission" date="2016-10" db="EMBL/GenBank/DDBJ databases">
        <title>The genome of Paramicrosporidium saccamoebae is the missing link in understanding Cryptomycota and Microsporidia evolution.</title>
        <authorList>
            <person name="Quandt C.A."/>
            <person name="Beaudet D."/>
            <person name="Corsaro D."/>
            <person name="Michel R."/>
            <person name="Corradi N."/>
            <person name="James T."/>
        </authorList>
    </citation>
    <scope>NUCLEOTIDE SEQUENCE [LARGE SCALE GENOMIC DNA]</scope>
    <source>
        <strain evidence="3 4">KSL3</strain>
    </source>
</reference>